<dbReference type="Proteomes" id="UP000000305">
    <property type="component" value="Unassembled WGS sequence"/>
</dbReference>
<dbReference type="PhylomeDB" id="E9GAD1"/>
<keyword evidence="2" id="KW-1185">Reference proteome</keyword>
<dbReference type="InParanoid" id="E9GAD1"/>
<evidence type="ECO:0000313" key="2">
    <source>
        <dbReference type="Proteomes" id="UP000000305"/>
    </source>
</evidence>
<dbReference type="HOGENOM" id="CLU_2123497_0_0_1"/>
<accession>E9GAD1</accession>
<protein>
    <submittedName>
        <fullName evidence="1">Uncharacterized protein</fullName>
    </submittedName>
</protein>
<proteinExistence type="predicted"/>
<name>E9GAD1_DAPPU</name>
<organism evidence="1 2">
    <name type="scientific">Daphnia pulex</name>
    <name type="common">Water flea</name>
    <dbReference type="NCBI Taxonomy" id="6669"/>
    <lineage>
        <taxon>Eukaryota</taxon>
        <taxon>Metazoa</taxon>
        <taxon>Ecdysozoa</taxon>
        <taxon>Arthropoda</taxon>
        <taxon>Crustacea</taxon>
        <taxon>Branchiopoda</taxon>
        <taxon>Diplostraca</taxon>
        <taxon>Cladocera</taxon>
        <taxon>Anomopoda</taxon>
        <taxon>Daphniidae</taxon>
        <taxon>Daphnia</taxon>
    </lineage>
</organism>
<evidence type="ECO:0000313" key="1">
    <source>
        <dbReference type="EMBL" id="EFX83731.1"/>
    </source>
</evidence>
<dbReference type="AlphaFoldDB" id="E9GAD1"/>
<gene>
    <name evidence="1" type="ORF">DAPPUDRAFT_315647</name>
</gene>
<reference evidence="1 2" key="1">
    <citation type="journal article" date="2011" name="Science">
        <title>The ecoresponsive genome of Daphnia pulex.</title>
        <authorList>
            <person name="Colbourne J.K."/>
            <person name="Pfrender M.E."/>
            <person name="Gilbert D."/>
            <person name="Thomas W.K."/>
            <person name="Tucker A."/>
            <person name="Oakley T.H."/>
            <person name="Tokishita S."/>
            <person name="Aerts A."/>
            <person name="Arnold G.J."/>
            <person name="Basu M.K."/>
            <person name="Bauer D.J."/>
            <person name="Caceres C.E."/>
            <person name="Carmel L."/>
            <person name="Casola C."/>
            <person name="Choi J.H."/>
            <person name="Detter J.C."/>
            <person name="Dong Q."/>
            <person name="Dusheyko S."/>
            <person name="Eads B.D."/>
            <person name="Frohlich T."/>
            <person name="Geiler-Samerotte K.A."/>
            <person name="Gerlach D."/>
            <person name="Hatcher P."/>
            <person name="Jogdeo S."/>
            <person name="Krijgsveld J."/>
            <person name="Kriventseva E.V."/>
            <person name="Kultz D."/>
            <person name="Laforsch C."/>
            <person name="Lindquist E."/>
            <person name="Lopez J."/>
            <person name="Manak J.R."/>
            <person name="Muller J."/>
            <person name="Pangilinan J."/>
            <person name="Patwardhan R.P."/>
            <person name="Pitluck S."/>
            <person name="Pritham E.J."/>
            <person name="Rechtsteiner A."/>
            <person name="Rho M."/>
            <person name="Rogozin I.B."/>
            <person name="Sakarya O."/>
            <person name="Salamov A."/>
            <person name="Schaack S."/>
            <person name="Shapiro H."/>
            <person name="Shiga Y."/>
            <person name="Skalitzky C."/>
            <person name="Smith Z."/>
            <person name="Souvorov A."/>
            <person name="Sung W."/>
            <person name="Tang Z."/>
            <person name="Tsuchiya D."/>
            <person name="Tu H."/>
            <person name="Vos H."/>
            <person name="Wang M."/>
            <person name="Wolf Y.I."/>
            <person name="Yamagata H."/>
            <person name="Yamada T."/>
            <person name="Ye Y."/>
            <person name="Shaw J.R."/>
            <person name="Andrews J."/>
            <person name="Crease T.J."/>
            <person name="Tang H."/>
            <person name="Lucas S.M."/>
            <person name="Robertson H.M."/>
            <person name="Bork P."/>
            <person name="Koonin E.V."/>
            <person name="Zdobnov E.M."/>
            <person name="Grigoriev I.V."/>
            <person name="Lynch M."/>
            <person name="Boore J.L."/>
        </authorList>
    </citation>
    <scope>NUCLEOTIDE SEQUENCE [LARGE SCALE GENOMIC DNA]</scope>
</reference>
<dbReference type="KEGG" id="dpx:DAPPUDRAFT_315647"/>
<sequence>MSEIADPDLNISAIWTSVVLIDCLVRFWLICHTVDNISNAAKQSIFSLRKLRDHPSRDITQTYQHNQVTLAIVEIARTLPKLRLYGLVTLSKELLLQVMETTAAYVLMLNELKT</sequence>
<dbReference type="EMBL" id="GL732536">
    <property type="protein sequence ID" value="EFX83731.1"/>
    <property type="molecule type" value="Genomic_DNA"/>
</dbReference>